<dbReference type="RefSeq" id="WP_211355947.1">
    <property type="nucleotide sequence ID" value="NZ_BAAAPR010000002.1"/>
</dbReference>
<protein>
    <submittedName>
        <fullName evidence="5">LacI family transcriptional regulator</fullName>
    </submittedName>
</protein>
<keyword evidence="1" id="KW-0805">Transcription regulation</keyword>
<dbReference type="Gene3D" id="3.40.50.2300">
    <property type="match status" value="2"/>
</dbReference>
<evidence type="ECO:0000313" key="5">
    <source>
        <dbReference type="EMBL" id="TQJ08159.1"/>
    </source>
</evidence>
<dbReference type="InterPro" id="IPR010982">
    <property type="entry name" value="Lambda_DNA-bd_dom_sf"/>
</dbReference>
<dbReference type="PANTHER" id="PTHR30146">
    <property type="entry name" value="LACI-RELATED TRANSCRIPTIONAL REPRESSOR"/>
    <property type="match status" value="1"/>
</dbReference>
<evidence type="ECO:0000256" key="2">
    <source>
        <dbReference type="ARBA" id="ARBA00023125"/>
    </source>
</evidence>
<accession>A0A542DYM7</accession>
<dbReference type="SMART" id="SM00354">
    <property type="entry name" value="HTH_LACI"/>
    <property type="match status" value="1"/>
</dbReference>
<sequence length="344" mass="37336">MSSGRRERVTISDIAARLGISKASVSYALNGRPGVSAETRERVLALADELGFHASSAAVALSAARTGTIGIVIARDPEVITAEGFYMRTLFGVEQYLNDADGQLLLRLTGERGEDLHVYRRWARQGRVDGFILYDEHDDDPRVPLLHSLQVPGVMVTSVAKEDGIGRLVTPESETVRVMLDHLKSLGHKRIAHLSGPTAYLHERVRVETMQREGEDRGLAVRHVEGTYEFASGEEATTRLLGLSARTRPTAIVAGNDIMATAALKAAADLGVGVPDQLSVLAWDDSVLCHTSRPRLTAMDHGLMEKARLATDLLYHLIDGGTQTHRVSPVGTLLVRDTTGPLAR</sequence>
<keyword evidence="2" id="KW-0238">DNA-binding</keyword>
<organism evidence="5 6">
    <name type="scientific">Lapillicoccus jejuensis</name>
    <dbReference type="NCBI Taxonomy" id="402171"/>
    <lineage>
        <taxon>Bacteria</taxon>
        <taxon>Bacillati</taxon>
        <taxon>Actinomycetota</taxon>
        <taxon>Actinomycetes</taxon>
        <taxon>Micrococcales</taxon>
        <taxon>Intrasporangiaceae</taxon>
        <taxon>Lapillicoccus</taxon>
    </lineage>
</organism>
<dbReference type="Pfam" id="PF00356">
    <property type="entry name" value="LacI"/>
    <property type="match status" value="1"/>
</dbReference>
<keyword evidence="3" id="KW-0804">Transcription</keyword>
<reference evidence="5 6" key="1">
    <citation type="submission" date="2019-06" db="EMBL/GenBank/DDBJ databases">
        <title>Sequencing the genomes of 1000 actinobacteria strains.</title>
        <authorList>
            <person name="Klenk H.-P."/>
        </authorList>
    </citation>
    <scope>NUCLEOTIDE SEQUENCE [LARGE SCALE GENOMIC DNA]</scope>
    <source>
        <strain evidence="5 6">DSM 18607</strain>
    </source>
</reference>
<dbReference type="EMBL" id="VFMN01000001">
    <property type="protein sequence ID" value="TQJ08159.1"/>
    <property type="molecule type" value="Genomic_DNA"/>
</dbReference>
<dbReference type="GO" id="GO:0000976">
    <property type="term" value="F:transcription cis-regulatory region binding"/>
    <property type="evidence" value="ECO:0007669"/>
    <property type="project" value="TreeGrafter"/>
</dbReference>
<gene>
    <name evidence="5" type="ORF">FB458_1243</name>
</gene>
<dbReference type="InterPro" id="IPR046335">
    <property type="entry name" value="LacI/GalR-like_sensor"/>
</dbReference>
<dbReference type="PANTHER" id="PTHR30146:SF155">
    <property type="entry name" value="ALANINE RACEMASE"/>
    <property type="match status" value="1"/>
</dbReference>
<dbReference type="PROSITE" id="PS50932">
    <property type="entry name" value="HTH_LACI_2"/>
    <property type="match status" value="1"/>
</dbReference>
<comment type="caution">
    <text evidence="5">The sequence shown here is derived from an EMBL/GenBank/DDBJ whole genome shotgun (WGS) entry which is preliminary data.</text>
</comment>
<evidence type="ECO:0000259" key="4">
    <source>
        <dbReference type="PROSITE" id="PS50932"/>
    </source>
</evidence>
<dbReference type="Gene3D" id="1.10.260.40">
    <property type="entry name" value="lambda repressor-like DNA-binding domains"/>
    <property type="match status" value="1"/>
</dbReference>
<dbReference type="CDD" id="cd06267">
    <property type="entry name" value="PBP1_LacI_sugar_binding-like"/>
    <property type="match status" value="1"/>
</dbReference>
<dbReference type="Pfam" id="PF13377">
    <property type="entry name" value="Peripla_BP_3"/>
    <property type="match status" value="1"/>
</dbReference>
<dbReference type="SUPFAM" id="SSF53822">
    <property type="entry name" value="Periplasmic binding protein-like I"/>
    <property type="match status" value="1"/>
</dbReference>
<feature type="domain" description="HTH lacI-type" evidence="4">
    <location>
        <begin position="9"/>
        <end position="63"/>
    </location>
</feature>
<dbReference type="InterPro" id="IPR028082">
    <property type="entry name" value="Peripla_BP_I"/>
</dbReference>
<dbReference type="Proteomes" id="UP000317893">
    <property type="component" value="Unassembled WGS sequence"/>
</dbReference>
<dbReference type="InterPro" id="IPR000843">
    <property type="entry name" value="HTH_LacI"/>
</dbReference>
<proteinExistence type="predicted"/>
<evidence type="ECO:0000256" key="3">
    <source>
        <dbReference type="ARBA" id="ARBA00023163"/>
    </source>
</evidence>
<name>A0A542DYM7_9MICO</name>
<dbReference type="CDD" id="cd01392">
    <property type="entry name" value="HTH_LacI"/>
    <property type="match status" value="1"/>
</dbReference>
<dbReference type="AlphaFoldDB" id="A0A542DYM7"/>
<evidence type="ECO:0000313" key="6">
    <source>
        <dbReference type="Proteomes" id="UP000317893"/>
    </source>
</evidence>
<keyword evidence="6" id="KW-1185">Reference proteome</keyword>
<evidence type="ECO:0000256" key="1">
    <source>
        <dbReference type="ARBA" id="ARBA00023015"/>
    </source>
</evidence>
<dbReference type="SUPFAM" id="SSF47413">
    <property type="entry name" value="lambda repressor-like DNA-binding domains"/>
    <property type="match status" value="1"/>
</dbReference>
<dbReference type="GO" id="GO:0003700">
    <property type="term" value="F:DNA-binding transcription factor activity"/>
    <property type="evidence" value="ECO:0007669"/>
    <property type="project" value="TreeGrafter"/>
</dbReference>